<accession>A0A8H5GJN5</accession>
<evidence type="ECO:0000256" key="1">
    <source>
        <dbReference type="SAM" id="SignalP"/>
    </source>
</evidence>
<protein>
    <submittedName>
        <fullName evidence="2">Uncharacterized protein</fullName>
    </submittedName>
</protein>
<gene>
    <name evidence="2" type="ORF">D9758_006633</name>
</gene>
<dbReference type="AlphaFoldDB" id="A0A8H5GJN5"/>
<comment type="caution">
    <text evidence="2">The sequence shown here is derived from an EMBL/GenBank/DDBJ whole genome shotgun (WGS) entry which is preliminary data.</text>
</comment>
<keyword evidence="1" id="KW-0732">Signal</keyword>
<feature type="signal peptide" evidence="1">
    <location>
        <begin position="1"/>
        <end position="22"/>
    </location>
</feature>
<reference evidence="2 3" key="1">
    <citation type="journal article" date="2020" name="ISME J.">
        <title>Uncovering the hidden diversity of litter-decomposition mechanisms in mushroom-forming fungi.</title>
        <authorList>
            <person name="Floudas D."/>
            <person name="Bentzer J."/>
            <person name="Ahren D."/>
            <person name="Johansson T."/>
            <person name="Persson P."/>
            <person name="Tunlid A."/>
        </authorList>
    </citation>
    <scope>NUCLEOTIDE SEQUENCE [LARGE SCALE GENOMIC DNA]</scope>
    <source>
        <strain evidence="2 3">CBS 291.85</strain>
    </source>
</reference>
<dbReference type="EMBL" id="JAACJM010000025">
    <property type="protein sequence ID" value="KAF5365965.1"/>
    <property type="molecule type" value="Genomic_DNA"/>
</dbReference>
<dbReference type="Proteomes" id="UP000559256">
    <property type="component" value="Unassembled WGS sequence"/>
</dbReference>
<proteinExistence type="predicted"/>
<name>A0A8H5GJN5_9AGAR</name>
<feature type="chain" id="PRO_5034542709" evidence="1">
    <location>
        <begin position="23"/>
        <end position="136"/>
    </location>
</feature>
<sequence length="136" mass="15091">MASSITIHIRIKLLSLTPLLTSFGGDATTGEQWSERRVRHIDLTTPDAFDTLVRLWLSVQSDLDTHGDPPFALNAGSIGAFLRIYPVVKQSHETIKLAMINKPNSVSSLINFLASHDYALSLPRLPYTDNCTLPQF</sequence>
<organism evidence="2 3">
    <name type="scientific">Tetrapyrgos nigripes</name>
    <dbReference type="NCBI Taxonomy" id="182062"/>
    <lineage>
        <taxon>Eukaryota</taxon>
        <taxon>Fungi</taxon>
        <taxon>Dikarya</taxon>
        <taxon>Basidiomycota</taxon>
        <taxon>Agaricomycotina</taxon>
        <taxon>Agaricomycetes</taxon>
        <taxon>Agaricomycetidae</taxon>
        <taxon>Agaricales</taxon>
        <taxon>Marasmiineae</taxon>
        <taxon>Marasmiaceae</taxon>
        <taxon>Tetrapyrgos</taxon>
    </lineage>
</organism>
<keyword evidence="3" id="KW-1185">Reference proteome</keyword>
<evidence type="ECO:0000313" key="3">
    <source>
        <dbReference type="Proteomes" id="UP000559256"/>
    </source>
</evidence>
<evidence type="ECO:0000313" key="2">
    <source>
        <dbReference type="EMBL" id="KAF5365965.1"/>
    </source>
</evidence>